<sequence length="86" mass="9339">MNPAESPSSNGLRYAAMGVVCAAVLLGVLFMRFNAQVDLERQEAAERLVLCQHLESVARATSTSGLELLEACKQLKKRYSESVAPL</sequence>
<keyword evidence="1" id="KW-1133">Transmembrane helix</keyword>
<dbReference type="AlphaFoldDB" id="A0A0W0HB46"/>
<organism evidence="2 3">
    <name type="scientific">Pseudomonas fluorescens ICMP 11288</name>
    <dbReference type="NCBI Taxonomy" id="1198309"/>
    <lineage>
        <taxon>Bacteria</taxon>
        <taxon>Pseudomonadati</taxon>
        <taxon>Pseudomonadota</taxon>
        <taxon>Gammaproteobacteria</taxon>
        <taxon>Pseudomonadales</taxon>
        <taxon>Pseudomonadaceae</taxon>
        <taxon>Pseudomonas</taxon>
    </lineage>
</organism>
<keyword evidence="1" id="KW-0472">Membrane</keyword>
<dbReference type="RefSeq" id="WP_056859792.1">
    <property type="nucleotide sequence ID" value="NZ_LKEF01000054.1"/>
</dbReference>
<feature type="transmembrane region" description="Helical" evidence="1">
    <location>
        <begin position="12"/>
        <end position="31"/>
    </location>
</feature>
<proteinExistence type="predicted"/>
<dbReference type="Proteomes" id="UP000054197">
    <property type="component" value="Unassembled WGS sequence"/>
</dbReference>
<evidence type="ECO:0000313" key="2">
    <source>
        <dbReference type="EMBL" id="KTB57984.1"/>
    </source>
</evidence>
<dbReference type="EMBL" id="LKEF01000054">
    <property type="protein sequence ID" value="KTB57984.1"/>
    <property type="molecule type" value="Genomic_DNA"/>
</dbReference>
<accession>A0A0W0HB46</accession>
<protein>
    <submittedName>
        <fullName evidence="2">Uncharacterized protein</fullName>
    </submittedName>
</protein>
<evidence type="ECO:0000256" key="1">
    <source>
        <dbReference type="SAM" id="Phobius"/>
    </source>
</evidence>
<evidence type="ECO:0000313" key="3">
    <source>
        <dbReference type="Proteomes" id="UP000054197"/>
    </source>
</evidence>
<name>A0A0W0HB46_PSEFL</name>
<reference evidence="2 3" key="1">
    <citation type="submission" date="2015-09" db="EMBL/GenBank/DDBJ databases">
        <title>Genome sequence of ICMP 11288.</title>
        <authorList>
            <person name="Visnovsky S."/>
            <person name="Lu A."/>
            <person name="Panda P."/>
            <person name="Pitman A."/>
        </authorList>
    </citation>
    <scope>NUCLEOTIDE SEQUENCE [LARGE SCALE GENOMIC DNA]</scope>
    <source>
        <strain evidence="2 3">ICMP 11288</strain>
    </source>
</reference>
<comment type="caution">
    <text evidence="2">The sequence shown here is derived from an EMBL/GenBank/DDBJ whole genome shotgun (WGS) entry which is preliminary data.</text>
</comment>
<gene>
    <name evidence="2" type="ORF">AO063_24945</name>
</gene>
<keyword evidence="1" id="KW-0812">Transmembrane</keyword>